<feature type="transmembrane region" description="Helical" evidence="8">
    <location>
        <begin position="329"/>
        <end position="354"/>
    </location>
</feature>
<dbReference type="Pfam" id="PF01825">
    <property type="entry name" value="GPS"/>
    <property type="match status" value="1"/>
</dbReference>
<comment type="similarity">
    <text evidence="2">Belongs to the polycystin family.</text>
</comment>
<evidence type="ECO:0000259" key="10">
    <source>
        <dbReference type="PROSITE" id="PS50221"/>
    </source>
</evidence>
<evidence type="ECO:0000259" key="9">
    <source>
        <dbReference type="PROSITE" id="PS50095"/>
    </source>
</evidence>
<dbReference type="SMART" id="SM00303">
    <property type="entry name" value="GPS"/>
    <property type="match status" value="1"/>
</dbReference>
<keyword evidence="3 8" id="KW-0812">Transmembrane</keyword>
<dbReference type="GO" id="GO:0016020">
    <property type="term" value="C:membrane"/>
    <property type="evidence" value="ECO:0007669"/>
    <property type="project" value="UniProtKB-SubCell"/>
</dbReference>
<evidence type="ECO:0000256" key="5">
    <source>
        <dbReference type="ARBA" id="ARBA00023136"/>
    </source>
</evidence>
<dbReference type="SMART" id="SM00308">
    <property type="entry name" value="LH2"/>
    <property type="match status" value="1"/>
</dbReference>
<keyword evidence="12" id="KW-1185">Reference proteome</keyword>
<dbReference type="InterPro" id="IPR051223">
    <property type="entry name" value="Polycystin"/>
</dbReference>
<dbReference type="PANTHER" id="PTHR10877:SF183">
    <property type="entry name" value="AT14535P-RELATED"/>
    <property type="match status" value="1"/>
</dbReference>
<evidence type="ECO:0000256" key="3">
    <source>
        <dbReference type="ARBA" id="ARBA00022692"/>
    </source>
</evidence>
<proteinExistence type="inferred from homology"/>
<comment type="caution">
    <text evidence="7">Lacks conserved residue(s) required for the propagation of feature annotation.</text>
</comment>
<dbReference type="InParanoid" id="A0A067QJI3"/>
<keyword evidence="5 8" id="KW-0472">Membrane</keyword>
<feature type="domain" description="PLAT" evidence="9">
    <location>
        <begin position="129"/>
        <end position="246"/>
    </location>
</feature>
<dbReference type="OMA" id="TEICHIM"/>
<dbReference type="STRING" id="136037.A0A067QJI3"/>
<organism evidence="11 12">
    <name type="scientific">Zootermopsis nevadensis</name>
    <name type="common">Dampwood termite</name>
    <dbReference type="NCBI Taxonomy" id="136037"/>
    <lineage>
        <taxon>Eukaryota</taxon>
        <taxon>Metazoa</taxon>
        <taxon>Ecdysozoa</taxon>
        <taxon>Arthropoda</taxon>
        <taxon>Hexapoda</taxon>
        <taxon>Insecta</taxon>
        <taxon>Pterygota</taxon>
        <taxon>Neoptera</taxon>
        <taxon>Polyneoptera</taxon>
        <taxon>Dictyoptera</taxon>
        <taxon>Blattodea</taxon>
        <taxon>Blattoidea</taxon>
        <taxon>Termitoidae</taxon>
        <taxon>Termopsidae</taxon>
        <taxon>Zootermopsis</taxon>
    </lineage>
</organism>
<keyword evidence="4 8" id="KW-1133">Transmembrane helix</keyword>
<evidence type="ECO:0000256" key="1">
    <source>
        <dbReference type="ARBA" id="ARBA00004370"/>
    </source>
</evidence>
<dbReference type="PROSITE" id="PS50221">
    <property type="entry name" value="GAIN_B"/>
    <property type="match status" value="1"/>
</dbReference>
<dbReference type="InterPro" id="IPR001024">
    <property type="entry name" value="PLAT/LH2_dom"/>
</dbReference>
<evidence type="ECO:0000256" key="6">
    <source>
        <dbReference type="ARBA" id="ARBA00023157"/>
    </source>
</evidence>
<keyword evidence="6" id="KW-1015">Disulfide bond</keyword>
<evidence type="ECO:0000256" key="8">
    <source>
        <dbReference type="SAM" id="Phobius"/>
    </source>
</evidence>
<feature type="transmembrane region" description="Helical" evidence="8">
    <location>
        <begin position="492"/>
        <end position="519"/>
    </location>
</feature>
<evidence type="ECO:0000256" key="7">
    <source>
        <dbReference type="PROSITE-ProRule" id="PRU00152"/>
    </source>
</evidence>
<dbReference type="InterPro" id="IPR036392">
    <property type="entry name" value="PLAT/LH2_dom_sf"/>
</dbReference>
<dbReference type="PANTHER" id="PTHR10877">
    <property type="entry name" value="POLYCYSTIN FAMILY MEMBER"/>
    <property type="match status" value="1"/>
</dbReference>
<dbReference type="Gene3D" id="2.60.60.20">
    <property type="entry name" value="PLAT/LH2 domain"/>
    <property type="match status" value="1"/>
</dbReference>
<dbReference type="InterPro" id="IPR057244">
    <property type="entry name" value="GAIN_B"/>
</dbReference>
<reference evidence="11 12" key="1">
    <citation type="journal article" date="2014" name="Nat. Commun.">
        <title>Molecular traces of alternative social organization in a termite genome.</title>
        <authorList>
            <person name="Terrapon N."/>
            <person name="Li C."/>
            <person name="Robertson H.M."/>
            <person name="Ji L."/>
            <person name="Meng X."/>
            <person name="Booth W."/>
            <person name="Chen Z."/>
            <person name="Childers C.P."/>
            <person name="Glastad K.M."/>
            <person name="Gokhale K."/>
            <person name="Gowin J."/>
            <person name="Gronenberg W."/>
            <person name="Hermansen R.A."/>
            <person name="Hu H."/>
            <person name="Hunt B.G."/>
            <person name="Huylmans A.K."/>
            <person name="Khalil S.M."/>
            <person name="Mitchell R.D."/>
            <person name="Munoz-Torres M.C."/>
            <person name="Mustard J.A."/>
            <person name="Pan H."/>
            <person name="Reese J.T."/>
            <person name="Scharf M.E."/>
            <person name="Sun F."/>
            <person name="Vogel H."/>
            <person name="Xiao J."/>
            <person name="Yang W."/>
            <person name="Yang Z."/>
            <person name="Yang Z."/>
            <person name="Zhou J."/>
            <person name="Zhu J."/>
            <person name="Brent C.S."/>
            <person name="Elsik C.G."/>
            <person name="Goodisman M.A."/>
            <person name="Liberles D.A."/>
            <person name="Roe R.M."/>
            <person name="Vargo E.L."/>
            <person name="Vilcinskas A."/>
            <person name="Wang J."/>
            <person name="Bornberg-Bauer E."/>
            <person name="Korb J."/>
            <person name="Zhang G."/>
            <person name="Liebig J."/>
        </authorList>
    </citation>
    <scope>NUCLEOTIDE SEQUENCE [LARGE SCALE GENOMIC DNA]</scope>
    <source>
        <tissue evidence="11">Whole organism</tissue>
    </source>
</reference>
<dbReference type="EMBL" id="KK853414">
    <property type="protein sequence ID" value="KDR07762.1"/>
    <property type="molecule type" value="Genomic_DNA"/>
</dbReference>
<dbReference type="InterPro" id="IPR000203">
    <property type="entry name" value="GPS"/>
</dbReference>
<dbReference type="Proteomes" id="UP000027135">
    <property type="component" value="Unassembled WGS sequence"/>
</dbReference>
<accession>A0A067QJI3</accession>
<evidence type="ECO:0000256" key="4">
    <source>
        <dbReference type="ARBA" id="ARBA00022989"/>
    </source>
</evidence>
<evidence type="ECO:0000313" key="12">
    <source>
        <dbReference type="Proteomes" id="UP000027135"/>
    </source>
</evidence>
<gene>
    <name evidence="11" type="ORF">L798_02735</name>
</gene>
<feature type="transmembrane region" description="Helical" evidence="8">
    <location>
        <begin position="451"/>
        <end position="472"/>
    </location>
</feature>
<sequence length="580" mass="66216">MDENDRLTIDYSFQIRTLECHVWNMKTMSWDSSGCYSGNETTLNRLHCRCTHFGGFSGTVLIPSSNVDPVLDIDVYLISASNNAVILFFVLTILVVYFLILIWTYVKDKQDIFKNEVIILGDNCPGDSYPYLVAVYTGYQRNAGTSSVVGIKLVGDKDKSMNHILVSGSKAIHSRSSDNFFVLLEARRLGSISYISLWHNCSGHHAAWYCDRIVVTDLLQNQVWTFLVRRWLSVMHEGCTLRCVLFPATVEALYDWKVLFAGHLYLGFQEQHVWTSIFLRHRRSTYTRTQRLCVALSITMATIITSILLSGIPVDDPAEELGENIFQLFGWQLLCTVAGAFLTAPVTFLFALLFRKTAPSDELFYCTRVEGSSTDPPPDAEVEPQKTEGEMGREKWWSSLLTFIMMEPLIPNLRLESRDRLKSKSQDADTSLGDMKHTSEDRGRKRKRKSFYWFPPWFIIVISILCALIVSFSATSSVIFGLKFSLMRSQMWVAAVLTAFLLSVFVVQPLKVVIFAFILSRLLKKQPSMYSQQQYTDGFRPWYAQKLSEIQQQNMHQPPDSTVILLQPKTLSSMDRPQIV</sequence>
<protein>
    <submittedName>
        <fullName evidence="11">Polycystic kidney disease protein 1-like 2</fullName>
    </submittedName>
</protein>
<feature type="transmembrane region" description="Helical" evidence="8">
    <location>
        <begin position="292"/>
        <end position="309"/>
    </location>
</feature>
<feature type="transmembrane region" description="Helical" evidence="8">
    <location>
        <begin position="84"/>
        <end position="106"/>
    </location>
</feature>
<evidence type="ECO:0000256" key="2">
    <source>
        <dbReference type="ARBA" id="ARBA00007200"/>
    </source>
</evidence>
<dbReference type="eggNOG" id="KOG3599">
    <property type="taxonomic scope" value="Eukaryota"/>
</dbReference>
<name>A0A067QJI3_ZOONE</name>
<feature type="domain" description="GAIN-B" evidence="10">
    <location>
        <begin position="1"/>
        <end position="68"/>
    </location>
</feature>
<dbReference type="SUPFAM" id="SSF49723">
    <property type="entry name" value="Lipase/lipooxygenase domain (PLAT/LH2 domain)"/>
    <property type="match status" value="1"/>
</dbReference>
<dbReference type="AlphaFoldDB" id="A0A067QJI3"/>
<dbReference type="Pfam" id="PF01477">
    <property type="entry name" value="PLAT"/>
    <property type="match status" value="1"/>
</dbReference>
<evidence type="ECO:0000313" key="11">
    <source>
        <dbReference type="EMBL" id="KDR07762.1"/>
    </source>
</evidence>
<comment type="subcellular location">
    <subcellularLocation>
        <location evidence="1">Membrane</location>
    </subcellularLocation>
</comment>
<dbReference type="PROSITE" id="PS50095">
    <property type="entry name" value="PLAT"/>
    <property type="match status" value="1"/>
</dbReference>